<dbReference type="InterPro" id="IPR016128">
    <property type="entry name" value="Pyosin/cloacin_T_dom"/>
</dbReference>
<evidence type="ECO:0000256" key="9">
    <source>
        <dbReference type="SAM" id="MobiDB-lite"/>
    </source>
</evidence>
<keyword evidence="6" id="KW-0044">Antibiotic</keyword>
<dbReference type="GO" id="GO:0031640">
    <property type="term" value="P:killing of cells of another organism"/>
    <property type="evidence" value="ECO:0007669"/>
    <property type="project" value="UniProtKB-KW"/>
</dbReference>
<dbReference type="InterPro" id="IPR036302">
    <property type="entry name" value="Pyosin/cloacin_T_dom_sf"/>
</dbReference>
<dbReference type="RefSeq" id="WP_083188285.1">
    <property type="nucleotide sequence ID" value="NZ_LT222315.1"/>
</dbReference>
<evidence type="ECO:0000313" key="12">
    <source>
        <dbReference type="Proteomes" id="UP000239025"/>
    </source>
</evidence>
<evidence type="ECO:0000256" key="2">
    <source>
        <dbReference type="ARBA" id="ARBA00022529"/>
    </source>
</evidence>
<geneLocation type="plasmid" evidence="11 12">
    <name>PP2</name>
</geneLocation>
<keyword evidence="11" id="KW-0614">Plasmid</keyword>
<organism evidence="11 12">
    <name type="scientific">Pseudomonas cerasi</name>
    <dbReference type="NCBI Taxonomy" id="1583341"/>
    <lineage>
        <taxon>Bacteria</taxon>
        <taxon>Pseudomonadati</taxon>
        <taxon>Pseudomonadota</taxon>
        <taxon>Gammaproteobacteria</taxon>
        <taxon>Pseudomonadales</taxon>
        <taxon>Pseudomonadaceae</taxon>
        <taxon>Pseudomonas</taxon>
    </lineage>
</organism>
<dbReference type="Gene3D" id="3.90.540.10">
    <property type="entry name" value="Colicin/pyocin, DNase domain"/>
    <property type="match status" value="1"/>
</dbReference>
<proteinExistence type="inferred from homology"/>
<dbReference type="GO" id="GO:0016787">
    <property type="term" value="F:hydrolase activity"/>
    <property type="evidence" value="ECO:0007669"/>
    <property type="project" value="UniProtKB-KW"/>
</dbReference>
<evidence type="ECO:0000256" key="4">
    <source>
        <dbReference type="ARBA" id="ARBA00022759"/>
    </source>
</evidence>
<protein>
    <submittedName>
        <fullName evidence="11">HNH nuclease</fullName>
    </submittedName>
</protein>
<dbReference type="GO" id="GO:0005102">
    <property type="term" value="F:signaling receptor binding"/>
    <property type="evidence" value="ECO:0007669"/>
    <property type="project" value="InterPro"/>
</dbReference>
<dbReference type="SUPFAM" id="SSF69369">
    <property type="entry name" value="Cloacin translocation domain"/>
    <property type="match status" value="1"/>
</dbReference>
<dbReference type="CDD" id="cd00085">
    <property type="entry name" value="HNHc"/>
    <property type="match status" value="1"/>
</dbReference>
<feature type="region of interest" description="Disordered" evidence="9">
    <location>
        <begin position="1"/>
        <end position="21"/>
    </location>
</feature>
<keyword evidence="5" id="KW-0378">Hydrolase</keyword>
<keyword evidence="4" id="KW-0255">Endonuclease</keyword>
<dbReference type="Pfam" id="PF21431">
    <property type="entry name" value="Col-Pyo_DNase"/>
    <property type="match status" value="1"/>
</dbReference>
<dbReference type="InterPro" id="IPR003615">
    <property type="entry name" value="HNH_nuc"/>
</dbReference>
<dbReference type="AlphaFoldDB" id="A0A193SGM0"/>
<dbReference type="GO" id="GO:0042742">
    <property type="term" value="P:defense response to bacterium"/>
    <property type="evidence" value="ECO:0007669"/>
    <property type="project" value="UniProtKB-KW"/>
</dbReference>
<dbReference type="GO" id="GO:0019835">
    <property type="term" value="P:cytolysis"/>
    <property type="evidence" value="ECO:0007669"/>
    <property type="project" value="InterPro"/>
</dbReference>
<sequence length="656" mass="68738">MSQNEITLPPIIVTPDPPLPQPPGPIPGGGVIAKPLPWDGKVPADAEIDKFFSQQGIKGEQYTISVVATVATTQRNIEQAFTAYLPQLPADIDAEIAAAVGPNPLSALEKAKTEKSVVDNLITQNTAELANANAAASAFFGRNVLAVEIKKSAVDFVNIFQSRQDRGTPLEVFKSWEASATAAYAAKIIEEKIRILTEKSAALLQTVATAQAEEDARIAAEAEAKRLADEAAAAEAKRLADEAAAAEAKRLADEAAAAEAKRLADEAAAAEAKRIAEEQARIAAEAVRTANTFRAPGPLSATAPVIMTAAGTIAVIEAATVTLQAAIRSAVAALTNLAAGTASGLLVGVSALVYSPKLANGELPERYAFNTPLSDLTPELGKDLPAIAASGGTVDLPFRLSSKTAADGQSEVFVVKTDALTASSKVRVVSAVLDVEQNTYSVTTGDVPPRILIWTPIVSLGNSSTTSPAEQPAPPVYTGAAVTPVEGRIDAFPAVSEASFDDFITVFPADSGLPPIYTMFRDRREDPGVATGVGQPVSGIWLGAASQGEGAPIPSQIADQLRGKEFKNFRDFRKAFWLAVGADLELSKQFKGSNNTLIKGGTAPFAIPSEQVGGRGQFEIHHVIPVHPAGAVYDVENMRIMTPKLHIQTHTKKEGL</sequence>
<keyword evidence="12" id="KW-1185">Reference proteome</keyword>
<evidence type="ECO:0000256" key="3">
    <source>
        <dbReference type="ARBA" id="ARBA00022722"/>
    </source>
</evidence>
<feature type="coiled-coil region" evidence="8">
    <location>
        <begin position="210"/>
        <end position="280"/>
    </location>
</feature>
<evidence type="ECO:0000256" key="6">
    <source>
        <dbReference type="ARBA" id="ARBA00023022"/>
    </source>
</evidence>
<reference evidence="12" key="1">
    <citation type="submission" date="2017-11" db="EMBL/GenBank/DDBJ databases">
        <authorList>
            <person name="Blom J."/>
        </authorList>
    </citation>
    <scope>NUCLEOTIDE SEQUENCE [LARGE SCALE GENOMIC DNA]</scope>
    <source>
        <plasmid evidence="12">PP2</plasmid>
    </source>
</reference>
<accession>A0A193SGM0</accession>
<comment type="similarity">
    <text evidence="1">Belongs to the colicin/pyosin nuclease family.</text>
</comment>
<evidence type="ECO:0000256" key="1">
    <source>
        <dbReference type="ARBA" id="ARBA00006811"/>
    </source>
</evidence>
<dbReference type="EMBL" id="LT963397">
    <property type="protein sequence ID" value="SOS30234.1"/>
    <property type="molecule type" value="Genomic_DNA"/>
</dbReference>
<dbReference type="InterPro" id="IPR044925">
    <property type="entry name" value="His-Me_finger_sf"/>
</dbReference>
<gene>
    <name evidence="11" type="ORF">PL963_P200111</name>
</gene>
<keyword evidence="3" id="KW-0540">Nuclease</keyword>
<evidence type="ECO:0000256" key="5">
    <source>
        <dbReference type="ARBA" id="ARBA00022801"/>
    </source>
</evidence>
<dbReference type="Pfam" id="PF06958">
    <property type="entry name" value="Pyocin_S"/>
    <property type="match status" value="1"/>
</dbReference>
<evidence type="ECO:0000259" key="10">
    <source>
        <dbReference type="Pfam" id="PF06958"/>
    </source>
</evidence>
<keyword evidence="8" id="KW-0175">Coiled coil</keyword>
<keyword evidence="2" id="KW-0929">Antimicrobial</keyword>
<dbReference type="Proteomes" id="UP000239025">
    <property type="component" value="Plasmid PP2"/>
</dbReference>
<dbReference type="InterPro" id="IPR003060">
    <property type="entry name" value="Pyocin_killer"/>
</dbReference>
<dbReference type="InterPro" id="IPR037146">
    <property type="entry name" value="Colicin/pyocin_DNase_dom_sf"/>
</dbReference>
<keyword evidence="7" id="KW-0078">Bacteriocin</keyword>
<evidence type="ECO:0000313" key="11">
    <source>
        <dbReference type="EMBL" id="SOS30234.1"/>
    </source>
</evidence>
<dbReference type="GO" id="GO:0004519">
    <property type="term" value="F:endonuclease activity"/>
    <property type="evidence" value="ECO:0007669"/>
    <property type="project" value="UniProtKB-KW"/>
</dbReference>
<feature type="compositionally biased region" description="Low complexity" evidence="9">
    <location>
        <begin position="1"/>
        <end position="14"/>
    </location>
</feature>
<name>A0A193SGM0_9PSED</name>
<feature type="domain" description="Pyosin/cloacin translocation" evidence="10">
    <location>
        <begin position="385"/>
        <end position="519"/>
    </location>
</feature>
<evidence type="ECO:0000256" key="7">
    <source>
        <dbReference type="ARBA" id="ARBA00023048"/>
    </source>
</evidence>
<dbReference type="SUPFAM" id="SSF54060">
    <property type="entry name" value="His-Me finger endonucleases"/>
    <property type="match status" value="1"/>
</dbReference>
<evidence type="ECO:0000256" key="8">
    <source>
        <dbReference type="SAM" id="Coils"/>
    </source>
</evidence>
<dbReference type="PRINTS" id="PR01300">
    <property type="entry name" value="PYOCINKILLER"/>
</dbReference>